<name>A0A919E6V4_9ACTN</name>
<keyword evidence="2" id="KW-0238">DNA-binding</keyword>
<keyword evidence="6" id="KW-1185">Reference proteome</keyword>
<dbReference type="GO" id="GO:0003700">
    <property type="term" value="F:DNA-binding transcription factor activity"/>
    <property type="evidence" value="ECO:0007669"/>
    <property type="project" value="InterPro"/>
</dbReference>
<keyword evidence="1" id="KW-0805">Transcription regulation</keyword>
<dbReference type="InterPro" id="IPR009057">
    <property type="entry name" value="Homeodomain-like_sf"/>
</dbReference>
<dbReference type="AlphaFoldDB" id="A0A919E6V4"/>
<keyword evidence="3" id="KW-0804">Transcription</keyword>
<comment type="caution">
    <text evidence="5">The sequence shown here is derived from an EMBL/GenBank/DDBJ whole genome shotgun (WGS) entry which is preliminary data.</text>
</comment>
<dbReference type="GO" id="GO:0043565">
    <property type="term" value="F:sequence-specific DNA binding"/>
    <property type="evidence" value="ECO:0007669"/>
    <property type="project" value="InterPro"/>
</dbReference>
<evidence type="ECO:0000313" key="6">
    <source>
        <dbReference type="Proteomes" id="UP000641386"/>
    </source>
</evidence>
<evidence type="ECO:0000256" key="1">
    <source>
        <dbReference type="ARBA" id="ARBA00023015"/>
    </source>
</evidence>
<feature type="domain" description="HTH araC/xylS-type" evidence="4">
    <location>
        <begin position="160"/>
        <end position="258"/>
    </location>
</feature>
<dbReference type="Proteomes" id="UP000641386">
    <property type="component" value="Unassembled WGS sequence"/>
</dbReference>
<dbReference type="InterPro" id="IPR050204">
    <property type="entry name" value="AraC_XylS_family_regulators"/>
</dbReference>
<evidence type="ECO:0000259" key="4">
    <source>
        <dbReference type="PROSITE" id="PS01124"/>
    </source>
</evidence>
<protein>
    <submittedName>
        <fullName evidence="5">AraC family transcriptional regulator</fullName>
    </submittedName>
</protein>
<dbReference type="InterPro" id="IPR018060">
    <property type="entry name" value="HTH_AraC"/>
</dbReference>
<dbReference type="EMBL" id="BNBC01000082">
    <property type="protein sequence ID" value="GHF18131.1"/>
    <property type="molecule type" value="Genomic_DNA"/>
</dbReference>
<dbReference type="Gene3D" id="1.10.10.60">
    <property type="entry name" value="Homeodomain-like"/>
    <property type="match status" value="1"/>
</dbReference>
<evidence type="ECO:0000313" key="5">
    <source>
        <dbReference type="EMBL" id="GHF18131.1"/>
    </source>
</evidence>
<sequence>MRVVRRQRTIVESPHFVVRAVECADDHARWSAPEVSSSAQIVLVRQGRFRLDSRGRRVTVDPTTGYMQRPEEESRFAHPAGGDVCTSVTFIGDALTTGLEAARSPAVRVDARLELAHRLLSRTGADPDFAAAEALLDLLLLALREQPAQIPAPGRADLADRAREAVLADDPAAAGLVTLARLLETSPSHLSRTFRHHVGMPLSRYRNRVRVSHALTRIDQGETDLAILAVSLGFSDQAHFTRVMREELGSTPSRVRMLLAAATASSPASDEPAQPEG</sequence>
<proteinExistence type="predicted"/>
<gene>
    <name evidence="5" type="ORF">GCM10014715_86410</name>
</gene>
<reference evidence="5" key="1">
    <citation type="journal article" date="2014" name="Int. J. Syst. Evol. Microbiol.">
        <title>Complete genome sequence of Corynebacterium casei LMG S-19264T (=DSM 44701T), isolated from a smear-ripened cheese.</title>
        <authorList>
            <consortium name="US DOE Joint Genome Institute (JGI-PGF)"/>
            <person name="Walter F."/>
            <person name="Albersmeier A."/>
            <person name="Kalinowski J."/>
            <person name="Ruckert C."/>
        </authorList>
    </citation>
    <scope>NUCLEOTIDE SEQUENCE</scope>
    <source>
        <strain evidence="5">JCM 3302</strain>
    </source>
</reference>
<accession>A0A919E6V4</accession>
<dbReference type="Pfam" id="PF12833">
    <property type="entry name" value="HTH_18"/>
    <property type="match status" value="1"/>
</dbReference>
<evidence type="ECO:0000256" key="3">
    <source>
        <dbReference type="ARBA" id="ARBA00023163"/>
    </source>
</evidence>
<reference evidence="5" key="2">
    <citation type="submission" date="2020-09" db="EMBL/GenBank/DDBJ databases">
        <authorList>
            <person name="Sun Q."/>
            <person name="Ohkuma M."/>
        </authorList>
    </citation>
    <scope>NUCLEOTIDE SEQUENCE</scope>
    <source>
        <strain evidence="5">JCM 3302</strain>
    </source>
</reference>
<organism evidence="5 6">
    <name type="scientific">Streptomyces spiralis</name>
    <dbReference type="NCBI Taxonomy" id="66376"/>
    <lineage>
        <taxon>Bacteria</taxon>
        <taxon>Bacillati</taxon>
        <taxon>Actinomycetota</taxon>
        <taxon>Actinomycetes</taxon>
        <taxon>Kitasatosporales</taxon>
        <taxon>Streptomycetaceae</taxon>
        <taxon>Streptomyces</taxon>
    </lineage>
</organism>
<dbReference type="PANTHER" id="PTHR46796">
    <property type="entry name" value="HTH-TYPE TRANSCRIPTIONAL ACTIVATOR RHAS-RELATED"/>
    <property type="match status" value="1"/>
</dbReference>
<dbReference type="PROSITE" id="PS01124">
    <property type="entry name" value="HTH_ARAC_FAMILY_2"/>
    <property type="match status" value="1"/>
</dbReference>
<dbReference type="SMART" id="SM00342">
    <property type="entry name" value="HTH_ARAC"/>
    <property type="match status" value="1"/>
</dbReference>
<dbReference type="SUPFAM" id="SSF46689">
    <property type="entry name" value="Homeodomain-like"/>
    <property type="match status" value="2"/>
</dbReference>
<evidence type="ECO:0000256" key="2">
    <source>
        <dbReference type="ARBA" id="ARBA00023125"/>
    </source>
</evidence>